<gene>
    <name evidence="2" type="ORF">SISSUDRAFT_79196</name>
</gene>
<evidence type="ECO:0000313" key="3">
    <source>
        <dbReference type="Proteomes" id="UP000076798"/>
    </source>
</evidence>
<feature type="region of interest" description="Disordered" evidence="1">
    <location>
        <begin position="99"/>
        <end position="303"/>
    </location>
</feature>
<organism evidence="2 3">
    <name type="scientific">Sistotremastrum suecicum HHB10207 ss-3</name>
    <dbReference type="NCBI Taxonomy" id="1314776"/>
    <lineage>
        <taxon>Eukaryota</taxon>
        <taxon>Fungi</taxon>
        <taxon>Dikarya</taxon>
        <taxon>Basidiomycota</taxon>
        <taxon>Agaricomycotina</taxon>
        <taxon>Agaricomycetes</taxon>
        <taxon>Sistotremastrales</taxon>
        <taxon>Sistotremastraceae</taxon>
        <taxon>Sistotremastrum</taxon>
    </lineage>
</organism>
<proteinExistence type="predicted"/>
<feature type="compositionally biased region" description="Basic and acidic residues" evidence="1">
    <location>
        <begin position="212"/>
        <end position="226"/>
    </location>
</feature>
<protein>
    <submittedName>
        <fullName evidence="2">Uncharacterized protein</fullName>
    </submittedName>
</protein>
<dbReference type="EMBL" id="KV428014">
    <property type="protein sequence ID" value="KZT42311.1"/>
    <property type="molecule type" value="Genomic_DNA"/>
</dbReference>
<evidence type="ECO:0000313" key="2">
    <source>
        <dbReference type="EMBL" id="KZT42311.1"/>
    </source>
</evidence>
<feature type="compositionally biased region" description="Low complexity" evidence="1">
    <location>
        <begin position="100"/>
        <end position="109"/>
    </location>
</feature>
<feature type="compositionally biased region" description="Low complexity" evidence="1">
    <location>
        <begin position="199"/>
        <end position="211"/>
    </location>
</feature>
<evidence type="ECO:0000256" key="1">
    <source>
        <dbReference type="SAM" id="MobiDB-lite"/>
    </source>
</evidence>
<name>A0A166H3Y2_9AGAM</name>
<reference evidence="2 3" key="1">
    <citation type="journal article" date="2016" name="Mol. Biol. Evol.">
        <title>Comparative Genomics of Early-Diverging Mushroom-Forming Fungi Provides Insights into the Origins of Lignocellulose Decay Capabilities.</title>
        <authorList>
            <person name="Nagy L.G."/>
            <person name="Riley R."/>
            <person name="Tritt A."/>
            <person name="Adam C."/>
            <person name="Daum C."/>
            <person name="Floudas D."/>
            <person name="Sun H."/>
            <person name="Yadav J.S."/>
            <person name="Pangilinan J."/>
            <person name="Larsson K.H."/>
            <person name="Matsuura K."/>
            <person name="Barry K."/>
            <person name="Labutti K."/>
            <person name="Kuo R."/>
            <person name="Ohm R.A."/>
            <person name="Bhattacharya S.S."/>
            <person name="Shirouzu T."/>
            <person name="Yoshinaga Y."/>
            <person name="Martin F.M."/>
            <person name="Grigoriev I.V."/>
            <person name="Hibbett D.S."/>
        </authorList>
    </citation>
    <scope>NUCLEOTIDE SEQUENCE [LARGE SCALE GENOMIC DNA]</scope>
    <source>
        <strain evidence="2 3">HHB10207 ss-3</strain>
    </source>
</reference>
<dbReference type="Proteomes" id="UP000076798">
    <property type="component" value="Unassembled WGS sequence"/>
</dbReference>
<dbReference type="AlphaFoldDB" id="A0A166H3Y2"/>
<feature type="compositionally biased region" description="Acidic residues" evidence="1">
    <location>
        <begin position="282"/>
        <end position="299"/>
    </location>
</feature>
<keyword evidence="3" id="KW-1185">Reference proteome</keyword>
<feature type="compositionally biased region" description="Polar residues" evidence="1">
    <location>
        <begin position="260"/>
        <end position="271"/>
    </location>
</feature>
<sequence>MSDTVLASISRILSLDKFLPRTQFSTKDYATILKVAIGSLDTSITDITGKSNIVQKFLGTVVNLAHAVIYDTNSPFIPAIALPLEWKQYATTRRQLSKLSTPSTDFSSSSPPPPFSTETDAHIRRVHSLQTPHAPRRIPSSLRTPIAQPSPLAHKSSQSCKSNVRPPPTRTAMKRVVFESPLQPESKEGQEPSNDSDDSFSISSTPRSTHSLADELDKLTLKDRPESSPAVPGDHLEGDEFGPRPAPPNFTTVAEAASKIATTKTRQNASEATIRESTDPQSESEADMDISESEAEEVPPLDTRVRIQWRAHLKEKTHLFNEPQPLRHAISTVEIRRNAIRRLAGGQ</sequence>
<accession>A0A166H3Y2</accession>